<evidence type="ECO:0000256" key="12">
    <source>
        <dbReference type="RuleBase" id="RU362081"/>
    </source>
</evidence>
<evidence type="ECO:0000256" key="1">
    <source>
        <dbReference type="ARBA" id="ARBA00004141"/>
    </source>
</evidence>
<gene>
    <name evidence="14" type="ORF">ACFQO0_11135</name>
</gene>
<dbReference type="Proteomes" id="UP001596379">
    <property type="component" value="Unassembled WGS sequence"/>
</dbReference>
<feature type="domain" description="HMA" evidence="13">
    <location>
        <begin position="227"/>
        <end position="291"/>
    </location>
</feature>
<dbReference type="InterPro" id="IPR059000">
    <property type="entry name" value="ATPase_P-type_domA"/>
</dbReference>
<dbReference type="PANTHER" id="PTHR48085:SF5">
    <property type="entry name" value="CADMIUM_ZINC-TRANSPORTING ATPASE HMA4-RELATED"/>
    <property type="match status" value="1"/>
</dbReference>
<feature type="domain" description="HMA" evidence="13">
    <location>
        <begin position="28"/>
        <end position="95"/>
    </location>
</feature>
<organism evidence="14 15">
    <name type="scientific">Herminiimonas aquatilis</name>
    <dbReference type="NCBI Taxonomy" id="345342"/>
    <lineage>
        <taxon>Bacteria</taxon>
        <taxon>Pseudomonadati</taxon>
        <taxon>Pseudomonadota</taxon>
        <taxon>Betaproteobacteria</taxon>
        <taxon>Burkholderiales</taxon>
        <taxon>Oxalobacteraceae</taxon>
        <taxon>Herminiimonas</taxon>
    </lineage>
</organism>
<comment type="subcellular location">
    <subcellularLocation>
        <location evidence="12">Cell membrane</location>
    </subcellularLocation>
    <subcellularLocation>
        <location evidence="1">Membrane</location>
        <topology evidence="1">Multi-pass membrane protein</topology>
    </subcellularLocation>
</comment>
<evidence type="ECO:0000313" key="14">
    <source>
        <dbReference type="EMBL" id="MFC7298986.1"/>
    </source>
</evidence>
<feature type="domain" description="HMA" evidence="13">
    <location>
        <begin position="101"/>
        <end position="165"/>
    </location>
</feature>
<dbReference type="PROSITE" id="PS50846">
    <property type="entry name" value="HMA_2"/>
    <property type="match status" value="4"/>
</dbReference>
<dbReference type="InterPro" id="IPR001757">
    <property type="entry name" value="P_typ_ATPase"/>
</dbReference>
<feature type="transmembrane region" description="Helical" evidence="12">
    <location>
        <begin position="949"/>
        <end position="969"/>
    </location>
</feature>
<evidence type="ECO:0000256" key="5">
    <source>
        <dbReference type="ARBA" id="ARBA00022741"/>
    </source>
</evidence>
<evidence type="ECO:0000256" key="3">
    <source>
        <dbReference type="ARBA" id="ARBA00022692"/>
    </source>
</evidence>
<comment type="catalytic activity">
    <reaction evidence="11">
        <text>Zn(2+)(in) + ATP + H2O = Zn(2+)(out) + ADP + phosphate + H(+)</text>
        <dbReference type="Rhea" id="RHEA:20621"/>
        <dbReference type="ChEBI" id="CHEBI:15377"/>
        <dbReference type="ChEBI" id="CHEBI:15378"/>
        <dbReference type="ChEBI" id="CHEBI:29105"/>
        <dbReference type="ChEBI" id="CHEBI:30616"/>
        <dbReference type="ChEBI" id="CHEBI:43474"/>
        <dbReference type="ChEBI" id="CHEBI:456216"/>
        <dbReference type="EC" id="7.2.2.12"/>
    </reaction>
</comment>
<keyword evidence="6 12" id="KW-0067">ATP-binding</keyword>
<evidence type="ECO:0000256" key="4">
    <source>
        <dbReference type="ARBA" id="ARBA00022723"/>
    </source>
</evidence>
<dbReference type="PROSITE" id="PS00154">
    <property type="entry name" value="ATPASE_E1_E2"/>
    <property type="match status" value="1"/>
</dbReference>
<keyword evidence="9 12" id="KW-0472">Membrane</keyword>
<sequence length="999" mass="106976">MSKSTSEQTTSSSICTSSSALMEGRIARQTIFRIDDMDCASEKNLIQNGLLPVKGIVSLDFDLPKRLLYVTHSLSSTVPILAVLSVIGMHAREVERNEATEQAKLKIANMDCPSEEKLIREKLQGMTGIHELDFDLANRTLTITHVPGMLDLAKQALTDIGFSPQPPDARAACSTELAEAPEVSEAEPTSGTCSATPVVATSCGCSTADVPLLTATTKTSIQTAAGQQTLFRIQNMDCPTEEALIRSSLQKVSGIQALDFNLVQRTLWVTHSLPSTVPIMKALSNVGMRAQEVVPHSGTTRTALIISKMDCPTEEALIRKRLGTIVGIEDMEFNLMQRTLTLTHALDALNPVLAALKEIGLEAQTKMSEVASEETAQSPVHKYSWIPMAFSGAAALSAEVVHWMNGGTNNWLVIALALAAIFTGGLGTYKKGWIALKNRNLNMNALMSIAVTGAMIIGQWPEAAMVMFLFALAELIEQKSLDRARNAIRGLMDMAPETATVREADGSWQQRDAKSIGIGAVVRVRPGERIALDGKIINGQSTINQAPITGESVPLEKSIGDPVFAGTINEAGSFEFAVTALASNTTLARIIHAVEQAQGSRAPTQRFVDQFAKVYTPAVFIVALLIAIVPPLVFAQPWYDWIYKALVLLVVACPCALVISTPVTIVSGLAAAARKGILVKGGVYLEQGHKLTWLALDKTGTLTLGKPSVTEYQPLNDNPSATLAIAASLAGRSDHPVSHAVAVYADSQKVEHQEVERFNALLGRGVEGVINGQTYWLGNHRLATERGQITPQLTQQLETLERQGRTAVMLGTSNAVLAIFGVADTVRETSRQAIAELHALNVKTIMLTGDNAHTARAIAAQVGIDDARGNQLPEDKLRVVELLSAQSGTIGMVGDGINDAPALAKADIGFAMGAAGTDTAIETADVALMDDDLRKVPAFVRLSRTTAQILTQNIVLALGIKVIFVILTFTGHATMWMAVFADMGASLLVVFNGLRLLRK</sequence>
<feature type="transmembrane region" description="Helical" evidence="12">
    <location>
        <begin position="641"/>
        <end position="670"/>
    </location>
</feature>
<dbReference type="NCBIfam" id="TIGR01525">
    <property type="entry name" value="ATPase-IB_hvy"/>
    <property type="match status" value="1"/>
</dbReference>
<dbReference type="InterPro" id="IPR023298">
    <property type="entry name" value="ATPase_P-typ_TM_dom_sf"/>
</dbReference>
<keyword evidence="15" id="KW-1185">Reference proteome</keyword>
<dbReference type="Pfam" id="PF00122">
    <property type="entry name" value="E1-E2_ATPase"/>
    <property type="match status" value="1"/>
</dbReference>
<dbReference type="Gene3D" id="3.40.1110.10">
    <property type="entry name" value="Calcium-transporting ATPase, cytoplasmic domain N"/>
    <property type="match status" value="1"/>
</dbReference>
<evidence type="ECO:0000256" key="11">
    <source>
        <dbReference type="ARBA" id="ARBA00047308"/>
    </source>
</evidence>
<dbReference type="SUPFAM" id="SSF81653">
    <property type="entry name" value="Calcium ATPase, transduction domain A"/>
    <property type="match status" value="1"/>
</dbReference>
<feature type="transmembrane region" description="Helical" evidence="12">
    <location>
        <begin position="614"/>
        <end position="635"/>
    </location>
</feature>
<keyword evidence="4 12" id="KW-0479">Metal-binding</keyword>
<dbReference type="InterPro" id="IPR008250">
    <property type="entry name" value="ATPase_P-typ_transduc_dom_A_sf"/>
</dbReference>
<protein>
    <recommendedName>
        <fullName evidence="10">P-type Zn(2+) transporter</fullName>
        <ecNumber evidence="10">7.2.2.12</ecNumber>
    </recommendedName>
</protein>
<evidence type="ECO:0000256" key="2">
    <source>
        <dbReference type="ARBA" id="ARBA00006024"/>
    </source>
</evidence>
<keyword evidence="7" id="KW-1278">Translocase</keyword>
<keyword evidence="5 12" id="KW-0547">Nucleotide-binding</keyword>
<keyword evidence="12" id="KW-1003">Cell membrane</keyword>
<dbReference type="NCBIfam" id="TIGR01494">
    <property type="entry name" value="ATPase_P-type"/>
    <property type="match status" value="1"/>
</dbReference>
<accession>A0ABW2J6J8</accession>
<keyword evidence="3 12" id="KW-0812">Transmembrane</keyword>
<evidence type="ECO:0000256" key="10">
    <source>
        <dbReference type="ARBA" id="ARBA00039097"/>
    </source>
</evidence>
<evidence type="ECO:0000256" key="8">
    <source>
        <dbReference type="ARBA" id="ARBA00022989"/>
    </source>
</evidence>
<dbReference type="PRINTS" id="PR00119">
    <property type="entry name" value="CATATPASE"/>
</dbReference>
<evidence type="ECO:0000256" key="7">
    <source>
        <dbReference type="ARBA" id="ARBA00022967"/>
    </source>
</evidence>
<evidence type="ECO:0000313" key="15">
    <source>
        <dbReference type="Proteomes" id="UP001596379"/>
    </source>
</evidence>
<dbReference type="Gene3D" id="3.30.70.100">
    <property type="match status" value="2"/>
</dbReference>
<dbReference type="Gene3D" id="3.40.50.1000">
    <property type="entry name" value="HAD superfamily/HAD-like"/>
    <property type="match status" value="1"/>
</dbReference>
<dbReference type="SFLD" id="SFLDG00002">
    <property type="entry name" value="C1.7:_P-type_atpase_like"/>
    <property type="match status" value="1"/>
</dbReference>
<dbReference type="InterPro" id="IPR027256">
    <property type="entry name" value="P-typ_ATPase_IB"/>
</dbReference>
<dbReference type="EC" id="7.2.2.12" evidence="10"/>
<dbReference type="SUPFAM" id="SSF81665">
    <property type="entry name" value="Calcium ATPase, transmembrane domain M"/>
    <property type="match status" value="1"/>
</dbReference>
<dbReference type="InterPro" id="IPR006121">
    <property type="entry name" value="HMA_dom"/>
</dbReference>
<dbReference type="SFLD" id="SFLDF00027">
    <property type="entry name" value="p-type_atpase"/>
    <property type="match status" value="1"/>
</dbReference>
<evidence type="ECO:0000259" key="13">
    <source>
        <dbReference type="PROSITE" id="PS50846"/>
    </source>
</evidence>
<dbReference type="InterPro" id="IPR023299">
    <property type="entry name" value="ATPase_P-typ_cyto_dom_N"/>
</dbReference>
<dbReference type="Gene3D" id="2.70.150.10">
    <property type="entry name" value="Calcium-transporting ATPase, cytoplasmic transduction domain A"/>
    <property type="match status" value="1"/>
</dbReference>
<dbReference type="SFLD" id="SFLDS00003">
    <property type="entry name" value="Haloacid_Dehalogenase"/>
    <property type="match status" value="1"/>
</dbReference>
<comment type="similarity">
    <text evidence="2 12">Belongs to the cation transport ATPase (P-type) (TC 3.A.3) family. Type IB subfamily.</text>
</comment>
<dbReference type="EMBL" id="JBHTCC010000002">
    <property type="protein sequence ID" value="MFC7298986.1"/>
    <property type="molecule type" value="Genomic_DNA"/>
</dbReference>
<feature type="transmembrane region" description="Helical" evidence="12">
    <location>
        <begin position="975"/>
        <end position="997"/>
    </location>
</feature>
<dbReference type="Pfam" id="PF00702">
    <property type="entry name" value="Hydrolase"/>
    <property type="match status" value="1"/>
</dbReference>
<feature type="domain" description="HMA" evidence="13">
    <location>
        <begin position="300"/>
        <end position="364"/>
    </location>
</feature>
<name>A0ABW2J6J8_9BURK</name>
<dbReference type="SUPFAM" id="SSF56784">
    <property type="entry name" value="HAD-like"/>
    <property type="match status" value="1"/>
</dbReference>
<evidence type="ECO:0000256" key="6">
    <source>
        <dbReference type="ARBA" id="ARBA00022840"/>
    </source>
</evidence>
<dbReference type="InterPro" id="IPR018303">
    <property type="entry name" value="ATPase_P-typ_P_site"/>
</dbReference>
<dbReference type="RefSeq" id="WP_382234601.1">
    <property type="nucleotide sequence ID" value="NZ_JBHTCC010000002.1"/>
</dbReference>
<reference evidence="15" key="1">
    <citation type="journal article" date="2019" name="Int. J. Syst. Evol. Microbiol.">
        <title>The Global Catalogue of Microorganisms (GCM) 10K type strain sequencing project: providing services to taxonomists for standard genome sequencing and annotation.</title>
        <authorList>
            <consortium name="The Broad Institute Genomics Platform"/>
            <consortium name="The Broad Institute Genome Sequencing Center for Infectious Disease"/>
            <person name="Wu L."/>
            <person name="Ma J."/>
        </authorList>
    </citation>
    <scope>NUCLEOTIDE SEQUENCE [LARGE SCALE GENOMIC DNA]</scope>
    <source>
        <strain evidence="15">CCUG 36956</strain>
    </source>
</reference>
<dbReference type="CDD" id="cd00371">
    <property type="entry name" value="HMA"/>
    <property type="match status" value="1"/>
</dbReference>
<proteinExistence type="inferred from homology"/>
<feature type="transmembrane region" description="Helical" evidence="12">
    <location>
        <begin position="410"/>
        <end position="429"/>
    </location>
</feature>
<dbReference type="Pfam" id="PF00403">
    <property type="entry name" value="HMA"/>
    <property type="match status" value="2"/>
</dbReference>
<dbReference type="InterPro" id="IPR051014">
    <property type="entry name" value="Cation_Transport_ATPase_IB"/>
</dbReference>
<dbReference type="PANTHER" id="PTHR48085">
    <property type="entry name" value="CADMIUM/ZINC-TRANSPORTING ATPASE HMA2-RELATED"/>
    <property type="match status" value="1"/>
</dbReference>
<dbReference type="CDD" id="cd07545">
    <property type="entry name" value="P-type_ATPase_Cd-like"/>
    <property type="match status" value="1"/>
</dbReference>
<dbReference type="InterPro" id="IPR044492">
    <property type="entry name" value="P_typ_ATPase_HD_dom"/>
</dbReference>
<dbReference type="SUPFAM" id="SSF55008">
    <property type="entry name" value="HMA, heavy metal-associated domain"/>
    <property type="match status" value="4"/>
</dbReference>
<dbReference type="InterPro" id="IPR036412">
    <property type="entry name" value="HAD-like_sf"/>
</dbReference>
<keyword evidence="8 12" id="KW-1133">Transmembrane helix</keyword>
<dbReference type="NCBIfam" id="TIGR01511">
    <property type="entry name" value="ATPase-IB1_Cu"/>
    <property type="match status" value="1"/>
</dbReference>
<comment type="caution">
    <text evidence="14">The sequence shown here is derived from an EMBL/GenBank/DDBJ whole genome shotgun (WGS) entry which is preliminary data.</text>
</comment>
<dbReference type="InterPro" id="IPR023214">
    <property type="entry name" value="HAD_sf"/>
</dbReference>
<dbReference type="PRINTS" id="PR00941">
    <property type="entry name" value="CDATPASE"/>
</dbReference>
<evidence type="ECO:0000256" key="9">
    <source>
        <dbReference type="ARBA" id="ARBA00023136"/>
    </source>
</evidence>
<dbReference type="InterPro" id="IPR036163">
    <property type="entry name" value="HMA_dom_sf"/>
</dbReference>